<evidence type="ECO:0000259" key="12">
    <source>
        <dbReference type="Pfam" id="PF00205"/>
    </source>
</evidence>
<evidence type="ECO:0000256" key="6">
    <source>
        <dbReference type="ARBA" id="ARBA00022793"/>
    </source>
</evidence>
<dbReference type="Proteomes" id="UP001345691">
    <property type="component" value="Unassembled WGS sequence"/>
</dbReference>
<keyword evidence="16" id="KW-1185">Reference proteome</keyword>
<comment type="similarity">
    <text evidence="2">Belongs to the TPP enzyme family.</text>
</comment>
<protein>
    <recommendedName>
        <fullName evidence="4">Pyruvate decarboxylase</fullName>
    </recommendedName>
</protein>
<feature type="transmembrane region" description="Helical" evidence="11">
    <location>
        <begin position="398"/>
        <end position="420"/>
    </location>
</feature>
<dbReference type="EMBL" id="JAVRRF010000001">
    <property type="protein sequence ID" value="KAK5067886.1"/>
    <property type="molecule type" value="Genomic_DNA"/>
</dbReference>
<feature type="transmembrane region" description="Helical" evidence="11">
    <location>
        <begin position="206"/>
        <end position="227"/>
    </location>
</feature>
<keyword evidence="5" id="KW-0479">Metal-binding</keyword>
<name>A0ABR0JPI2_9EURO</name>
<keyword evidence="11" id="KW-0812">Transmembrane</keyword>
<comment type="similarity">
    <text evidence="3">Belongs to the multi antimicrobial extrusion (MATE) (TC 2.A.66.1) family.</text>
</comment>
<dbReference type="Gene3D" id="3.40.50.970">
    <property type="match status" value="2"/>
</dbReference>
<evidence type="ECO:0000256" key="11">
    <source>
        <dbReference type="SAM" id="Phobius"/>
    </source>
</evidence>
<comment type="cofactor">
    <cofactor evidence="1">
        <name>thiamine diphosphate</name>
        <dbReference type="ChEBI" id="CHEBI:58937"/>
    </cofactor>
</comment>
<dbReference type="CDD" id="cd07038">
    <property type="entry name" value="TPP_PYR_PDC_IPDC_like"/>
    <property type="match status" value="1"/>
</dbReference>
<dbReference type="Gene3D" id="3.40.50.1220">
    <property type="entry name" value="TPP-binding domain"/>
    <property type="match status" value="1"/>
</dbReference>
<evidence type="ECO:0000256" key="5">
    <source>
        <dbReference type="ARBA" id="ARBA00022723"/>
    </source>
</evidence>
<dbReference type="InterPro" id="IPR029061">
    <property type="entry name" value="THDP-binding"/>
</dbReference>
<proteinExistence type="inferred from homology"/>
<sequence>MAGRRPSETAALLNEHGIDDFRKSVAQAEERNYGTAAEDEEIPLIKDPNIETTWKIETGFLARYSGPLILTYFLQYSFSLVTVFVAGRLGTKELGAASLATMTANITGLCVYEGLATSLDTLASQAFGNGKKHLVGLHVQRMCLLVCVVTIPIGAIWICSPWILAGLVPEKDEAHLAGMFMRIYLLGAPGWAIFEAGKRLCQAQGDFTASLIVIVICAPLNILWNWLLVFRLNLGFAGAAWAVVISNNLQPVVLAIYVAVFAKSNLQCWPGLQLRRACTNWGPMVKLALPGVLMTFSEWLAFDILSIAAGHLGSTELAAQSVLMTVAVTIYHIPFPTSIAASTRFGNLIGYGALNAARIAWRTHYVIFVCIGLFDVVLLTSCRHVIAAIFTTDDAVRAAIATVIPIMAAAQLFDALVAISNALLRGLGRQKIGGWVNMGVYYLFALPLSFFLTFGPPQMGLSGLWIGPCAGLGCASMTMTLYMRFTDWEKAVEDARAREEIRQLGVKAVHGVPGDFNLTALDYIKPAGLDWVGNANELNAGYAADGYARIRGVSALVTTGGVGELSAINAVAGAYAEMAPLIHVVGTPSTHIQEARLCMHHTLGDGNFKFCSEMAAKVTVAQANLTDADHATAQIDRCLRACVMESRPVYIELPTNMVKAQVSSEGLERPLDLSIPTDEGFEDTEVDLILSKLYSSKQPFIVVDGFTSRYGISQEADELVRETGFPTSTTPFGKGIVNESYSNFYGMYAGTAGSQVYMPWARGCDLVLRLGPLNSDVNTFGFSTIPDPKTTITFERDSVEICGTKYQNLHIKSLLRRVLSKLDKSKLPKYQPSMDLGDPREQLKALLPADDNDIIEHDTFWRRMSNFFRSGDIILTETGTPSLGGRDFVLPPHTFLLNSSIWLSIGYMLGACQGAALAQREMIAEGVRPEGRTILFEGDGSLQMTAQAFSDIIRNRLDVIIFVINNNGYTIERWIHGMRADYNDVQPWRYLETAKYFGAPENDPTYPVQARRAENWGELKAIMADAEIQKGKGFCLVEVIMPQEDAPDVLKKLVQSVARRSSGESDSEEPSTKRQKRDKQSRHVDEKAMRISG</sequence>
<evidence type="ECO:0000256" key="1">
    <source>
        <dbReference type="ARBA" id="ARBA00001964"/>
    </source>
</evidence>
<keyword evidence="11" id="KW-0472">Membrane</keyword>
<evidence type="ECO:0000256" key="7">
    <source>
        <dbReference type="ARBA" id="ARBA00022842"/>
    </source>
</evidence>
<dbReference type="InterPro" id="IPR047213">
    <property type="entry name" value="TPP_PYR_PDC_IPDC-like"/>
</dbReference>
<dbReference type="SUPFAM" id="SSF52467">
    <property type="entry name" value="DHS-like NAD/FAD-binding domain"/>
    <property type="match status" value="1"/>
</dbReference>
<comment type="caution">
    <text evidence="15">The sequence shown here is derived from an EMBL/GenBank/DDBJ whole genome shotgun (WGS) entry which is preliminary data.</text>
</comment>
<keyword evidence="11" id="KW-1133">Transmembrane helix</keyword>
<accession>A0ABR0JPI2</accession>
<dbReference type="InterPro" id="IPR047214">
    <property type="entry name" value="TPP_PDC_IPDC"/>
</dbReference>
<evidence type="ECO:0000259" key="13">
    <source>
        <dbReference type="Pfam" id="PF02775"/>
    </source>
</evidence>
<keyword evidence="6" id="KW-0210">Decarboxylase</keyword>
<evidence type="ECO:0000259" key="14">
    <source>
        <dbReference type="Pfam" id="PF02776"/>
    </source>
</evidence>
<feature type="compositionally biased region" description="Basic and acidic residues" evidence="10">
    <location>
        <begin position="1081"/>
        <end position="1093"/>
    </location>
</feature>
<evidence type="ECO:0000256" key="10">
    <source>
        <dbReference type="SAM" id="MobiDB-lite"/>
    </source>
</evidence>
<keyword evidence="7" id="KW-0460">Magnesium</keyword>
<evidence type="ECO:0000256" key="8">
    <source>
        <dbReference type="ARBA" id="ARBA00023052"/>
    </source>
</evidence>
<feature type="transmembrane region" description="Helical" evidence="11">
    <location>
        <begin position="176"/>
        <end position="194"/>
    </location>
</feature>
<feature type="transmembrane region" description="Helical" evidence="11">
    <location>
        <begin position="142"/>
        <end position="164"/>
    </location>
</feature>
<feature type="domain" description="Thiamine pyrophosphate enzyme central" evidence="12">
    <location>
        <begin position="689"/>
        <end position="822"/>
    </location>
</feature>
<dbReference type="InterPro" id="IPR002528">
    <property type="entry name" value="MATE_fam"/>
</dbReference>
<feature type="transmembrane region" description="Helical" evidence="11">
    <location>
        <begin position="432"/>
        <end position="452"/>
    </location>
</feature>
<evidence type="ECO:0000256" key="3">
    <source>
        <dbReference type="ARBA" id="ARBA00010199"/>
    </source>
</evidence>
<dbReference type="Pfam" id="PF00205">
    <property type="entry name" value="TPP_enzyme_M"/>
    <property type="match status" value="1"/>
</dbReference>
<dbReference type="InterPro" id="IPR012001">
    <property type="entry name" value="Thiamin_PyroP_enz_TPP-bd_dom"/>
</dbReference>
<dbReference type="PANTHER" id="PTHR43452:SF11">
    <property type="entry name" value="PYRUVATE DECARBOXYLASE"/>
    <property type="match status" value="1"/>
</dbReference>
<feature type="transmembrane region" description="Helical" evidence="11">
    <location>
        <begin position="239"/>
        <end position="262"/>
    </location>
</feature>
<feature type="domain" description="Thiamine pyrophosphate enzyme N-terminal TPP-binding" evidence="14">
    <location>
        <begin position="501"/>
        <end position="600"/>
    </location>
</feature>
<feature type="transmembrane region" description="Helical" evidence="11">
    <location>
        <begin position="69"/>
        <end position="89"/>
    </location>
</feature>
<keyword evidence="9" id="KW-0456">Lyase</keyword>
<evidence type="ECO:0000313" key="16">
    <source>
        <dbReference type="Proteomes" id="UP001345691"/>
    </source>
</evidence>
<dbReference type="InterPro" id="IPR011766">
    <property type="entry name" value="TPP_enzyme_TPP-bd"/>
</dbReference>
<dbReference type="SUPFAM" id="SSF52518">
    <property type="entry name" value="Thiamin diphosphate-binding fold (THDP-binding)"/>
    <property type="match status" value="2"/>
</dbReference>
<organism evidence="15 16">
    <name type="scientific">Exophiala sideris</name>
    <dbReference type="NCBI Taxonomy" id="1016849"/>
    <lineage>
        <taxon>Eukaryota</taxon>
        <taxon>Fungi</taxon>
        <taxon>Dikarya</taxon>
        <taxon>Ascomycota</taxon>
        <taxon>Pezizomycotina</taxon>
        <taxon>Eurotiomycetes</taxon>
        <taxon>Chaetothyriomycetidae</taxon>
        <taxon>Chaetothyriales</taxon>
        <taxon>Herpotrichiellaceae</taxon>
        <taxon>Exophiala</taxon>
    </lineage>
</organism>
<dbReference type="PANTHER" id="PTHR43452">
    <property type="entry name" value="PYRUVATE DECARBOXYLASE"/>
    <property type="match status" value="1"/>
</dbReference>
<dbReference type="InterPro" id="IPR012000">
    <property type="entry name" value="Thiamin_PyroP_enz_cen_dom"/>
</dbReference>
<dbReference type="CDD" id="cd02005">
    <property type="entry name" value="TPP_PDC_IPDC"/>
    <property type="match status" value="1"/>
</dbReference>
<evidence type="ECO:0000256" key="2">
    <source>
        <dbReference type="ARBA" id="ARBA00007812"/>
    </source>
</evidence>
<dbReference type="Pfam" id="PF01554">
    <property type="entry name" value="MatE"/>
    <property type="match status" value="2"/>
</dbReference>
<gene>
    <name evidence="15" type="ORF">LTR69_000003</name>
</gene>
<keyword evidence="8" id="KW-0786">Thiamine pyrophosphate</keyword>
<reference evidence="15 16" key="1">
    <citation type="submission" date="2023-08" db="EMBL/GenBank/DDBJ databases">
        <title>Black Yeasts Isolated from many extreme environments.</title>
        <authorList>
            <person name="Coleine C."/>
            <person name="Stajich J.E."/>
            <person name="Selbmann L."/>
        </authorList>
    </citation>
    <scope>NUCLEOTIDE SEQUENCE [LARGE SCALE GENOMIC DNA]</scope>
    <source>
        <strain evidence="15 16">CCFEE 6328</strain>
    </source>
</reference>
<feature type="region of interest" description="Disordered" evidence="10">
    <location>
        <begin position="1057"/>
        <end position="1093"/>
    </location>
</feature>
<dbReference type="Pfam" id="PF02775">
    <property type="entry name" value="TPP_enzyme_C"/>
    <property type="match status" value="1"/>
</dbReference>
<dbReference type="Pfam" id="PF02776">
    <property type="entry name" value="TPP_enzyme_N"/>
    <property type="match status" value="1"/>
</dbReference>
<dbReference type="InterPro" id="IPR012110">
    <property type="entry name" value="PDC/IPDC-like"/>
</dbReference>
<evidence type="ECO:0000256" key="4">
    <source>
        <dbReference type="ARBA" id="ARBA00014422"/>
    </source>
</evidence>
<dbReference type="NCBIfam" id="TIGR00797">
    <property type="entry name" value="matE"/>
    <property type="match status" value="1"/>
</dbReference>
<feature type="transmembrane region" description="Helical" evidence="11">
    <location>
        <begin position="464"/>
        <end position="483"/>
    </location>
</feature>
<dbReference type="CDD" id="cd13132">
    <property type="entry name" value="MATE_eukaryotic"/>
    <property type="match status" value="1"/>
</dbReference>
<feature type="transmembrane region" description="Helical" evidence="11">
    <location>
        <begin position="365"/>
        <end position="386"/>
    </location>
</feature>
<evidence type="ECO:0000256" key="9">
    <source>
        <dbReference type="ARBA" id="ARBA00023239"/>
    </source>
</evidence>
<evidence type="ECO:0000313" key="15">
    <source>
        <dbReference type="EMBL" id="KAK5067886.1"/>
    </source>
</evidence>
<dbReference type="InterPro" id="IPR029035">
    <property type="entry name" value="DHS-like_NAD/FAD-binding_dom"/>
</dbReference>
<dbReference type="InterPro" id="IPR045069">
    <property type="entry name" value="MATE_euk"/>
</dbReference>
<feature type="domain" description="Thiamine pyrophosphate enzyme TPP-binding" evidence="13">
    <location>
        <begin position="891"/>
        <end position="1039"/>
    </location>
</feature>